<keyword evidence="1" id="KW-0808">Transferase</keyword>
<dbReference type="AlphaFoldDB" id="A0A382K9T0"/>
<name>A0A382K9T0_9ZZZZ</name>
<accession>A0A382K9T0</accession>
<evidence type="ECO:0000313" key="2">
    <source>
        <dbReference type="EMBL" id="SVC20172.1"/>
    </source>
</evidence>
<protein>
    <recommendedName>
        <fullName evidence="3">Formyl-CoA transferase</fullName>
    </recommendedName>
</protein>
<dbReference type="InterPro" id="IPR050483">
    <property type="entry name" value="CoA-transferase_III_domain"/>
</dbReference>
<organism evidence="2">
    <name type="scientific">marine metagenome</name>
    <dbReference type="NCBI Taxonomy" id="408172"/>
    <lineage>
        <taxon>unclassified sequences</taxon>
        <taxon>metagenomes</taxon>
        <taxon>ecological metagenomes</taxon>
    </lineage>
</organism>
<dbReference type="InterPro" id="IPR023606">
    <property type="entry name" value="CoA-Trfase_III_dom_1_sf"/>
</dbReference>
<reference evidence="2" key="1">
    <citation type="submission" date="2018-05" db="EMBL/GenBank/DDBJ databases">
        <authorList>
            <person name="Lanie J.A."/>
            <person name="Ng W.-L."/>
            <person name="Kazmierczak K.M."/>
            <person name="Andrzejewski T.M."/>
            <person name="Davidsen T.M."/>
            <person name="Wayne K.J."/>
            <person name="Tettelin H."/>
            <person name="Glass J.I."/>
            <person name="Rusch D."/>
            <person name="Podicherti R."/>
            <person name="Tsui H.-C.T."/>
            <person name="Winkler M.E."/>
        </authorList>
    </citation>
    <scope>NUCLEOTIDE SEQUENCE</scope>
</reference>
<evidence type="ECO:0000256" key="1">
    <source>
        <dbReference type="ARBA" id="ARBA00022679"/>
    </source>
</evidence>
<dbReference type="SUPFAM" id="SSF89796">
    <property type="entry name" value="CoA-transferase family III (CaiB/BaiF)"/>
    <property type="match status" value="1"/>
</dbReference>
<evidence type="ECO:0008006" key="3">
    <source>
        <dbReference type="Google" id="ProtNLM"/>
    </source>
</evidence>
<dbReference type="PANTHER" id="PTHR48207:SF3">
    <property type="entry name" value="SUCCINATE--HYDROXYMETHYLGLUTARATE COA-TRANSFERASE"/>
    <property type="match status" value="1"/>
</dbReference>
<dbReference type="GO" id="GO:0008410">
    <property type="term" value="F:CoA-transferase activity"/>
    <property type="evidence" value="ECO:0007669"/>
    <property type="project" value="TreeGrafter"/>
</dbReference>
<dbReference type="Pfam" id="PF02515">
    <property type="entry name" value="CoA_transf_3"/>
    <property type="match status" value="1"/>
</dbReference>
<dbReference type="Gene3D" id="3.30.1540.10">
    <property type="entry name" value="formyl-coa transferase, domain 3"/>
    <property type="match status" value="1"/>
</dbReference>
<dbReference type="EMBL" id="UINC01078774">
    <property type="protein sequence ID" value="SVC20172.1"/>
    <property type="molecule type" value="Genomic_DNA"/>
</dbReference>
<dbReference type="InterPro" id="IPR003673">
    <property type="entry name" value="CoA-Trfase_fam_III"/>
</dbReference>
<gene>
    <name evidence="2" type="ORF">METZ01_LOCUS273026</name>
</gene>
<dbReference type="PANTHER" id="PTHR48207">
    <property type="entry name" value="SUCCINATE--HYDROXYMETHYLGLUTARATE COA-TRANSFERASE"/>
    <property type="match status" value="1"/>
</dbReference>
<proteinExistence type="predicted"/>
<feature type="non-terminal residue" evidence="2">
    <location>
        <position position="368"/>
    </location>
</feature>
<sequence length="368" mass="39895">MIDHLRGVRIIDLTQNLAGPYCTQILADLGAEIVKIEPPKGDAARAWAPPYWGGESPLFLSTNRGKRSIQLDLKSQVGKEILWKLVEGADVFAQSFRSGVVEELDFDYESVWKRYPGIVYLSVTAYGPTGPLRDLPGYDSLMQAYSGIMSVTGHDSSEPARVGASVVDFGTGMWSALGVLAALHKRTETGKGSHVTTALLDTAIGWVSYHLMGHLATGLVPGPMGSGFAMIAPYQMFPTSDGQLMIGAGNDASFYRLCAALNLPDLAGDPRFASNPSRVERKEELFTLLADVTSKHTTQGLWELLGTYSVPCAPIQNMAEVVSDRQVESSGMLPYVNHPDIPGYRDVALPIRWDGKRPETTLLPPKVG</sequence>
<dbReference type="Gene3D" id="3.40.50.10540">
    <property type="entry name" value="Crotonobetainyl-coa:carnitine coa-transferase, domain 1"/>
    <property type="match status" value="1"/>
</dbReference>
<dbReference type="InterPro" id="IPR044855">
    <property type="entry name" value="CoA-Trfase_III_dom3_sf"/>
</dbReference>